<proteinExistence type="predicted"/>
<dbReference type="EMBL" id="CP068224">
    <property type="protein sequence ID" value="QQT52052.1"/>
    <property type="molecule type" value="Genomic_DNA"/>
</dbReference>
<accession>A0ABX7CIZ7</accession>
<name>A0ABX7CIZ7_SPHMU</name>
<evidence type="ECO:0000313" key="1">
    <source>
        <dbReference type="EMBL" id="QQT52052.1"/>
    </source>
</evidence>
<reference evidence="1 2" key="1">
    <citation type="submission" date="2021-01" db="EMBL/GenBank/DDBJ databases">
        <title>FDA dAtabase for Regulatory Grade micrObial Sequences (FDA-ARGOS): Supporting development and validation of Infectious Disease Dx tests.</title>
        <authorList>
            <person name="Sproer C."/>
            <person name="Gronow S."/>
            <person name="Severitt S."/>
            <person name="Schroder I."/>
            <person name="Tallon L."/>
            <person name="Sadzewicz L."/>
            <person name="Zhao X."/>
            <person name="Boylan J."/>
            <person name="Ott S."/>
            <person name="Bowen H."/>
            <person name="Vavikolanu K."/>
            <person name="Mehta A."/>
            <person name="Aluvathingal J."/>
            <person name="Nadendla S."/>
            <person name="Lowell S."/>
            <person name="Myers T."/>
            <person name="Yan Y."/>
            <person name="Sichtig H."/>
        </authorList>
    </citation>
    <scope>NUCLEOTIDE SEQUENCE [LARGE SCALE GENOMIC DNA]</scope>
    <source>
        <strain evidence="1 2">FDAARGOS_1141</strain>
    </source>
</reference>
<keyword evidence="2" id="KW-1185">Reference proteome</keyword>
<gene>
    <name evidence="1" type="ORF">I6I98_17480</name>
</gene>
<dbReference type="Proteomes" id="UP000595498">
    <property type="component" value="Chromosome"/>
</dbReference>
<protein>
    <submittedName>
        <fullName evidence="1">Uncharacterized protein</fullName>
    </submittedName>
</protein>
<sequence>MKDLKIHNNAGGNLLSIKSVVDVYSDREYFINLILKLNFETGYFYINASRPDYDDPSLLEKLKLVLGNKDNFSYNNFEITFERKILNQEIVNLLPTIWFHYQHVSFTFSRNRAIKFNIKMLPWYDITAKVSSYVLFKSAEEDVVWIGKSKELKFDF</sequence>
<evidence type="ECO:0000313" key="2">
    <source>
        <dbReference type="Proteomes" id="UP000595498"/>
    </source>
</evidence>
<organism evidence="1 2">
    <name type="scientific">Sphingobacterium multivorum</name>
    <dbReference type="NCBI Taxonomy" id="28454"/>
    <lineage>
        <taxon>Bacteria</taxon>
        <taxon>Pseudomonadati</taxon>
        <taxon>Bacteroidota</taxon>
        <taxon>Sphingobacteriia</taxon>
        <taxon>Sphingobacteriales</taxon>
        <taxon>Sphingobacteriaceae</taxon>
        <taxon>Sphingobacterium</taxon>
    </lineage>
</organism>